<sequence length="283" mass="31180">MGASSKIIDDVHGSVMDIALGSLRARNTPMLKVEGLYWILDENLRPAIVVGYGTNDPEKMSSIHHIIKFHVRKRPIFNVVSAMEDYSVKHTRVATPNVVLFDEKIPAPNIKAARDYLEAQYKDYVLDVVDAFRGRKFVVQFETKADVGKAKKKAKIVKARAVKQKKIARTIVEDDDEDGPLRCLTPIRKYASAQPERADSLMGEAGSPNFTYKNSADGLTLVIDPNVPIISIEDGGHGLSTSNKPDDNFHGFTTPISINHTACDLLNSSPTACTAQQALFEPC</sequence>
<keyword evidence="2" id="KW-1185">Reference proteome</keyword>
<protein>
    <submittedName>
        <fullName evidence="1">Uncharacterized protein</fullName>
    </submittedName>
</protein>
<evidence type="ECO:0000313" key="2">
    <source>
        <dbReference type="Proteomes" id="UP000027730"/>
    </source>
</evidence>
<organism evidence="1 2">
    <name type="scientific">Aureobasidium namibiae CBS 147.97</name>
    <dbReference type="NCBI Taxonomy" id="1043004"/>
    <lineage>
        <taxon>Eukaryota</taxon>
        <taxon>Fungi</taxon>
        <taxon>Dikarya</taxon>
        <taxon>Ascomycota</taxon>
        <taxon>Pezizomycotina</taxon>
        <taxon>Dothideomycetes</taxon>
        <taxon>Dothideomycetidae</taxon>
        <taxon>Dothideales</taxon>
        <taxon>Saccotheciaceae</taxon>
        <taxon>Aureobasidium</taxon>
    </lineage>
</organism>
<proteinExistence type="predicted"/>
<reference evidence="1 2" key="1">
    <citation type="journal article" date="2014" name="BMC Genomics">
        <title>Genome sequencing of four Aureobasidium pullulans varieties: biotechnological potential, stress tolerance, and description of new species.</title>
        <authorList>
            <person name="Gostin Ar C."/>
            <person name="Ohm R.A."/>
            <person name="Kogej T."/>
            <person name="Sonjak S."/>
            <person name="Turk M."/>
            <person name="Zajc J."/>
            <person name="Zalar P."/>
            <person name="Grube M."/>
            <person name="Sun H."/>
            <person name="Han J."/>
            <person name="Sharma A."/>
            <person name="Chiniquy J."/>
            <person name="Ngan C.Y."/>
            <person name="Lipzen A."/>
            <person name="Barry K."/>
            <person name="Grigoriev I.V."/>
            <person name="Gunde-Cimerman N."/>
        </authorList>
    </citation>
    <scope>NUCLEOTIDE SEQUENCE [LARGE SCALE GENOMIC DNA]</scope>
    <source>
        <strain evidence="1 2">CBS 147.97</strain>
    </source>
</reference>
<dbReference type="HOGENOM" id="CLU_1008266_0_0_1"/>
<dbReference type="Proteomes" id="UP000027730">
    <property type="component" value="Unassembled WGS sequence"/>
</dbReference>
<dbReference type="OrthoDB" id="3883956at2759"/>
<dbReference type="RefSeq" id="XP_013425243.1">
    <property type="nucleotide sequence ID" value="XM_013569789.1"/>
</dbReference>
<evidence type="ECO:0000313" key="1">
    <source>
        <dbReference type="EMBL" id="KEQ71053.1"/>
    </source>
</evidence>
<name>A0A074WDI1_9PEZI</name>
<dbReference type="EMBL" id="KL584715">
    <property type="protein sequence ID" value="KEQ71053.1"/>
    <property type="molecule type" value="Genomic_DNA"/>
</dbReference>
<accession>A0A074WDI1</accession>
<dbReference type="GeneID" id="25413948"/>
<gene>
    <name evidence="1" type="ORF">M436DRAFT_65859</name>
</gene>
<dbReference type="AlphaFoldDB" id="A0A074WDI1"/>